<reference evidence="1 2" key="1">
    <citation type="journal article" date="2018" name="Sci. Rep.">
        <title>Genomic signatures of local adaptation to the degree of environmental predictability in rotifers.</title>
        <authorList>
            <person name="Franch-Gras L."/>
            <person name="Hahn C."/>
            <person name="Garcia-Roger E.M."/>
            <person name="Carmona M.J."/>
            <person name="Serra M."/>
            <person name="Gomez A."/>
        </authorList>
    </citation>
    <scope>NUCLEOTIDE SEQUENCE [LARGE SCALE GENOMIC DNA]</scope>
    <source>
        <strain evidence="1">HYR1</strain>
    </source>
</reference>
<dbReference type="Proteomes" id="UP000276133">
    <property type="component" value="Unassembled WGS sequence"/>
</dbReference>
<protein>
    <submittedName>
        <fullName evidence="1">Uncharacterized protein</fullName>
    </submittedName>
</protein>
<evidence type="ECO:0000313" key="2">
    <source>
        <dbReference type="Proteomes" id="UP000276133"/>
    </source>
</evidence>
<proteinExistence type="predicted"/>
<organism evidence="1 2">
    <name type="scientific">Brachionus plicatilis</name>
    <name type="common">Marine rotifer</name>
    <name type="synonym">Brachionus muelleri</name>
    <dbReference type="NCBI Taxonomy" id="10195"/>
    <lineage>
        <taxon>Eukaryota</taxon>
        <taxon>Metazoa</taxon>
        <taxon>Spiralia</taxon>
        <taxon>Gnathifera</taxon>
        <taxon>Rotifera</taxon>
        <taxon>Eurotatoria</taxon>
        <taxon>Monogononta</taxon>
        <taxon>Pseudotrocha</taxon>
        <taxon>Ploima</taxon>
        <taxon>Brachionidae</taxon>
        <taxon>Brachionus</taxon>
    </lineage>
</organism>
<gene>
    <name evidence="1" type="ORF">BpHYR1_043064</name>
</gene>
<name>A0A3M7RF66_BRAPC</name>
<dbReference type="EMBL" id="REGN01003520">
    <property type="protein sequence ID" value="RNA22186.1"/>
    <property type="molecule type" value="Genomic_DNA"/>
</dbReference>
<keyword evidence="2" id="KW-1185">Reference proteome</keyword>
<evidence type="ECO:0000313" key="1">
    <source>
        <dbReference type="EMBL" id="RNA22186.1"/>
    </source>
</evidence>
<accession>A0A3M7RF66</accession>
<dbReference type="AlphaFoldDB" id="A0A3M7RF66"/>
<sequence>MLSNMMKIPMNLKLSTGRKFRPSKEFLSHVTNRLSTSKMIRLLLKLRSMPPTRANRTAKLLSMYK</sequence>
<comment type="caution">
    <text evidence="1">The sequence shown here is derived from an EMBL/GenBank/DDBJ whole genome shotgun (WGS) entry which is preliminary data.</text>
</comment>